<gene>
    <name evidence="2" type="ORF">EPUL_000706</name>
</gene>
<evidence type="ECO:0000313" key="3">
    <source>
        <dbReference type="Proteomes" id="UP000237438"/>
    </source>
</evidence>
<dbReference type="OrthoDB" id="5519740at2759"/>
<sequence>MTEESRENLIEWLIIIPDQPGKLEERMAVRPKHIEALGEGHKEGFWKMGGAYLEDLPSNKDGGPMKIQGSAMIAKASSREEVLKRLKEDIYARENIWDFEK</sequence>
<dbReference type="Proteomes" id="UP000237438">
    <property type="component" value="Unassembled WGS sequence"/>
</dbReference>
<dbReference type="Pfam" id="PF03795">
    <property type="entry name" value="YCII"/>
    <property type="match status" value="1"/>
</dbReference>
<dbReference type="InterPro" id="IPR051807">
    <property type="entry name" value="Sec-metab_biosynth-assoc"/>
</dbReference>
<reference evidence="2 3" key="1">
    <citation type="submission" date="2017-10" db="EMBL/GenBank/DDBJ databases">
        <title>Development of genomic resources for the powdery mildew, Erysiphe pulchra.</title>
        <authorList>
            <person name="Wadl P.A."/>
            <person name="Mack B.M."/>
            <person name="Moore G."/>
            <person name="Beltz S.B."/>
        </authorList>
    </citation>
    <scope>NUCLEOTIDE SEQUENCE [LARGE SCALE GENOMIC DNA]</scope>
    <source>
        <strain evidence="2">Cflorida</strain>
    </source>
</reference>
<evidence type="ECO:0000313" key="2">
    <source>
        <dbReference type="EMBL" id="POS85352.1"/>
    </source>
</evidence>
<organism evidence="2 3">
    <name type="scientific">Erysiphe pulchra</name>
    <dbReference type="NCBI Taxonomy" id="225359"/>
    <lineage>
        <taxon>Eukaryota</taxon>
        <taxon>Fungi</taxon>
        <taxon>Dikarya</taxon>
        <taxon>Ascomycota</taxon>
        <taxon>Pezizomycotina</taxon>
        <taxon>Leotiomycetes</taxon>
        <taxon>Erysiphales</taxon>
        <taxon>Erysiphaceae</taxon>
        <taxon>Erysiphe</taxon>
    </lineage>
</organism>
<comment type="caution">
    <text evidence="2">The sequence shown here is derived from an EMBL/GenBank/DDBJ whole genome shotgun (WGS) entry which is preliminary data.</text>
</comment>
<dbReference type="AlphaFoldDB" id="A0A2S4PTK1"/>
<dbReference type="SUPFAM" id="SSF54909">
    <property type="entry name" value="Dimeric alpha+beta barrel"/>
    <property type="match status" value="1"/>
</dbReference>
<accession>A0A2S4PTK1</accession>
<keyword evidence="3" id="KW-1185">Reference proteome</keyword>
<dbReference type="EMBL" id="PEDP01000634">
    <property type="protein sequence ID" value="POS85352.1"/>
    <property type="molecule type" value="Genomic_DNA"/>
</dbReference>
<dbReference type="PANTHER" id="PTHR33606:SF3">
    <property type="entry name" value="PROTEIN YCII"/>
    <property type="match status" value="1"/>
</dbReference>
<proteinExistence type="predicted"/>
<feature type="domain" description="YCII-related" evidence="1">
    <location>
        <begin position="11"/>
        <end position="97"/>
    </location>
</feature>
<dbReference type="InterPro" id="IPR011008">
    <property type="entry name" value="Dimeric_a/b-barrel"/>
</dbReference>
<protein>
    <recommendedName>
        <fullName evidence="1">YCII-related domain-containing protein</fullName>
    </recommendedName>
</protein>
<evidence type="ECO:0000259" key="1">
    <source>
        <dbReference type="Pfam" id="PF03795"/>
    </source>
</evidence>
<feature type="non-terminal residue" evidence="2">
    <location>
        <position position="101"/>
    </location>
</feature>
<dbReference type="Gene3D" id="3.30.70.1060">
    <property type="entry name" value="Dimeric alpha+beta barrel"/>
    <property type="match status" value="1"/>
</dbReference>
<dbReference type="PANTHER" id="PTHR33606">
    <property type="entry name" value="PROTEIN YCII"/>
    <property type="match status" value="1"/>
</dbReference>
<dbReference type="InterPro" id="IPR005545">
    <property type="entry name" value="YCII"/>
</dbReference>
<name>A0A2S4PTK1_9PEZI</name>